<keyword evidence="2" id="KW-1185">Reference proteome</keyword>
<comment type="caution">
    <text evidence="1">The sequence shown here is derived from an EMBL/GenBank/DDBJ whole genome shotgun (WGS) entry which is preliminary data.</text>
</comment>
<dbReference type="STRING" id="4540.A0A3L6PZC8"/>
<dbReference type="AlphaFoldDB" id="A0A3L6PZC8"/>
<dbReference type="InterPro" id="IPR013078">
    <property type="entry name" value="His_Pase_superF_clade-1"/>
</dbReference>
<dbReference type="PANTHER" id="PTHR47821">
    <property type="entry name" value="PHOSPHOGLYCERATE MUTASE FAMILY PROTEIN"/>
    <property type="match status" value="1"/>
</dbReference>
<gene>
    <name evidence="1" type="ORF">C2845_PM16G01840</name>
</gene>
<dbReference type="SMART" id="SM00855">
    <property type="entry name" value="PGAM"/>
    <property type="match status" value="1"/>
</dbReference>
<name>A0A3L6PZC8_PANMI</name>
<dbReference type="Gene3D" id="3.40.50.1240">
    <property type="entry name" value="Phosphoglycerate mutase-like"/>
    <property type="match status" value="1"/>
</dbReference>
<accession>A0A3L6PZC8</accession>
<organism evidence="1 2">
    <name type="scientific">Panicum miliaceum</name>
    <name type="common">Proso millet</name>
    <name type="synonym">Broomcorn millet</name>
    <dbReference type="NCBI Taxonomy" id="4540"/>
    <lineage>
        <taxon>Eukaryota</taxon>
        <taxon>Viridiplantae</taxon>
        <taxon>Streptophyta</taxon>
        <taxon>Embryophyta</taxon>
        <taxon>Tracheophyta</taxon>
        <taxon>Spermatophyta</taxon>
        <taxon>Magnoliopsida</taxon>
        <taxon>Liliopsida</taxon>
        <taxon>Poales</taxon>
        <taxon>Poaceae</taxon>
        <taxon>PACMAD clade</taxon>
        <taxon>Panicoideae</taxon>
        <taxon>Panicodae</taxon>
        <taxon>Paniceae</taxon>
        <taxon>Panicinae</taxon>
        <taxon>Panicum</taxon>
        <taxon>Panicum sect. Panicum</taxon>
    </lineage>
</organism>
<proteinExistence type="predicted"/>
<dbReference type="InterPro" id="IPR029033">
    <property type="entry name" value="His_PPase_superfam"/>
</dbReference>
<dbReference type="SUPFAM" id="SSF53254">
    <property type="entry name" value="Phosphoglycerate mutase-like"/>
    <property type="match status" value="1"/>
</dbReference>
<reference evidence="2" key="1">
    <citation type="journal article" date="2019" name="Nat. Commun.">
        <title>The genome of broomcorn millet.</title>
        <authorList>
            <person name="Zou C."/>
            <person name="Miki D."/>
            <person name="Li D."/>
            <person name="Tang Q."/>
            <person name="Xiao L."/>
            <person name="Rajput S."/>
            <person name="Deng P."/>
            <person name="Jia W."/>
            <person name="Huang R."/>
            <person name="Zhang M."/>
            <person name="Sun Y."/>
            <person name="Hu J."/>
            <person name="Fu X."/>
            <person name="Schnable P.S."/>
            <person name="Li F."/>
            <person name="Zhang H."/>
            <person name="Feng B."/>
            <person name="Zhu X."/>
            <person name="Liu R."/>
            <person name="Schnable J.C."/>
            <person name="Zhu J.-K."/>
            <person name="Zhang H."/>
        </authorList>
    </citation>
    <scope>NUCLEOTIDE SEQUENCE [LARGE SCALE GENOMIC DNA]</scope>
</reference>
<sequence length="352" mass="38790">MERSVGSDSSASVTASNEELFAISWEGKEMLQFKVVEWFECQPRIHPILASKETRPGYETGLPKEAFIPFQAYFGFEDWDFAMEDSSGSSPSPAILRNRYWILRHGRSVPNESGLIVSSLENGTKPEFGLAPQGFEQARDAGELLQKELEEMGVPVDSVKILYSPFSRTTETARVVAGVLGIPFEECILLFGRLMKRLLQAVMGLRECYFGPSYELHSHDKYAEVWAVDEAHPHMAPEGGESVADVANRLSAVLSSTETDFHSSEILIVSHGDPLQIFQAVLSGAKENTSFLDGVRDLKVKGTAVASVLSQHQQDEDCASADMVGLGLAHDIFRVQSRPCRPIPAGKMFKSS</sequence>
<evidence type="ECO:0000313" key="1">
    <source>
        <dbReference type="EMBL" id="RLM66036.1"/>
    </source>
</evidence>
<dbReference type="Pfam" id="PF00300">
    <property type="entry name" value="His_Phos_1"/>
    <property type="match status" value="1"/>
</dbReference>
<dbReference type="OrthoDB" id="354304at2759"/>
<dbReference type="PANTHER" id="PTHR47821:SF2">
    <property type="entry name" value="PHOSPHOGLYCERATE MUTASE FAMILY PROTEIN"/>
    <property type="match status" value="1"/>
</dbReference>
<evidence type="ECO:0000313" key="2">
    <source>
        <dbReference type="Proteomes" id="UP000275267"/>
    </source>
</evidence>
<dbReference type="Proteomes" id="UP000275267">
    <property type="component" value="Unassembled WGS sequence"/>
</dbReference>
<dbReference type="CDD" id="cd07067">
    <property type="entry name" value="HP_PGM_like"/>
    <property type="match status" value="1"/>
</dbReference>
<dbReference type="EMBL" id="PQIB02000015">
    <property type="protein sequence ID" value="RLM66036.1"/>
    <property type="molecule type" value="Genomic_DNA"/>
</dbReference>
<protein>
    <submittedName>
        <fullName evidence="1">Uncharacterized protein</fullName>
    </submittedName>
</protein>